<comment type="caution">
    <text evidence="1">The sequence shown here is derived from an EMBL/GenBank/DDBJ whole genome shotgun (WGS) entry which is preliminary data.</text>
</comment>
<evidence type="ECO:0000313" key="2">
    <source>
        <dbReference type="Proteomes" id="UP001055879"/>
    </source>
</evidence>
<reference evidence="1 2" key="2">
    <citation type="journal article" date="2022" name="Mol. Ecol. Resour.">
        <title>The genomes of chicory, endive, great burdock and yacon provide insights into Asteraceae paleo-polyploidization history and plant inulin production.</title>
        <authorList>
            <person name="Fan W."/>
            <person name="Wang S."/>
            <person name="Wang H."/>
            <person name="Wang A."/>
            <person name="Jiang F."/>
            <person name="Liu H."/>
            <person name="Zhao H."/>
            <person name="Xu D."/>
            <person name="Zhang Y."/>
        </authorList>
    </citation>
    <scope>NUCLEOTIDE SEQUENCE [LARGE SCALE GENOMIC DNA]</scope>
    <source>
        <strain evidence="2">cv. Niubang</strain>
    </source>
</reference>
<name>A0ACB8ZH26_ARCLA</name>
<dbReference type="EMBL" id="CM042056">
    <property type="protein sequence ID" value="KAI3696796.1"/>
    <property type="molecule type" value="Genomic_DNA"/>
</dbReference>
<organism evidence="1 2">
    <name type="scientific">Arctium lappa</name>
    <name type="common">Greater burdock</name>
    <name type="synonym">Lappa major</name>
    <dbReference type="NCBI Taxonomy" id="4217"/>
    <lineage>
        <taxon>Eukaryota</taxon>
        <taxon>Viridiplantae</taxon>
        <taxon>Streptophyta</taxon>
        <taxon>Embryophyta</taxon>
        <taxon>Tracheophyta</taxon>
        <taxon>Spermatophyta</taxon>
        <taxon>Magnoliopsida</taxon>
        <taxon>eudicotyledons</taxon>
        <taxon>Gunneridae</taxon>
        <taxon>Pentapetalae</taxon>
        <taxon>asterids</taxon>
        <taxon>campanulids</taxon>
        <taxon>Asterales</taxon>
        <taxon>Asteraceae</taxon>
        <taxon>Carduoideae</taxon>
        <taxon>Cardueae</taxon>
        <taxon>Arctiinae</taxon>
        <taxon>Arctium</taxon>
    </lineage>
</organism>
<protein>
    <submittedName>
        <fullName evidence="1">Uncharacterized protein</fullName>
    </submittedName>
</protein>
<dbReference type="Proteomes" id="UP001055879">
    <property type="component" value="Linkage Group LG10"/>
</dbReference>
<sequence length="161" mass="17152">MMGKGDVTGRKSVGDNGGIDSELIGKGVVESNVSISSPNLGNSVGISAMASGSEQNKILTSFKNVNGFESGKSNVNSGSEFEPVLEQVVDYVLFPNAKKSNDVVTPRDVNVKCSDDNGVHAQPILDFVVQNDKKDKGVKRDEIMETIFENSSLGNKIDNVE</sequence>
<evidence type="ECO:0000313" key="1">
    <source>
        <dbReference type="EMBL" id="KAI3696796.1"/>
    </source>
</evidence>
<reference evidence="2" key="1">
    <citation type="journal article" date="2022" name="Mol. Ecol. Resour.">
        <title>The genomes of chicory, endive, great burdock and yacon provide insights into Asteraceae palaeo-polyploidization history and plant inulin production.</title>
        <authorList>
            <person name="Fan W."/>
            <person name="Wang S."/>
            <person name="Wang H."/>
            <person name="Wang A."/>
            <person name="Jiang F."/>
            <person name="Liu H."/>
            <person name="Zhao H."/>
            <person name="Xu D."/>
            <person name="Zhang Y."/>
        </authorList>
    </citation>
    <scope>NUCLEOTIDE SEQUENCE [LARGE SCALE GENOMIC DNA]</scope>
    <source>
        <strain evidence="2">cv. Niubang</strain>
    </source>
</reference>
<proteinExistence type="predicted"/>
<accession>A0ACB8ZH26</accession>
<gene>
    <name evidence="1" type="ORF">L6452_29347</name>
</gene>
<keyword evidence="2" id="KW-1185">Reference proteome</keyword>